<name>A0ABP1J0B8_9EUKA</name>
<evidence type="ECO:0000313" key="2">
    <source>
        <dbReference type="Proteomes" id="UP001642409"/>
    </source>
</evidence>
<dbReference type="EMBL" id="CAXDID020000105">
    <property type="protein sequence ID" value="CAL6027638.1"/>
    <property type="molecule type" value="Genomic_DNA"/>
</dbReference>
<gene>
    <name evidence="1" type="ORF">HINF_LOCUS31421</name>
</gene>
<accession>A0ABP1J0B8</accession>
<dbReference type="Proteomes" id="UP001642409">
    <property type="component" value="Unassembled WGS sequence"/>
</dbReference>
<comment type="caution">
    <text evidence="1">The sequence shown here is derived from an EMBL/GenBank/DDBJ whole genome shotgun (WGS) entry which is preliminary data.</text>
</comment>
<evidence type="ECO:0000313" key="1">
    <source>
        <dbReference type="EMBL" id="CAL6027638.1"/>
    </source>
</evidence>
<organism evidence="1 2">
    <name type="scientific">Hexamita inflata</name>
    <dbReference type="NCBI Taxonomy" id="28002"/>
    <lineage>
        <taxon>Eukaryota</taxon>
        <taxon>Metamonada</taxon>
        <taxon>Diplomonadida</taxon>
        <taxon>Hexamitidae</taxon>
        <taxon>Hexamitinae</taxon>
        <taxon>Hexamita</taxon>
    </lineage>
</organism>
<reference evidence="1 2" key="1">
    <citation type="submission" date="2024-07" db="EMBL/GenBank/DDBJ databases">
        <authorList>
            <person name="Akdeniz Z."/>
        </authorList>
    </citation>
    <scope>NUCLEOTIDE SEQUENCE [LARGE SCALE GENOMIC DNA]</scope>
</reference>
<protein>
    <submittedName>
        <fullName evidence="1">Hypothetical_protein</fullName>
    </submittedName>
</protein>
<sequence>MSATFIAALTFPKTLVSLIPTYLAQHQPITAAILISLSSQLTFEIDIKQIFKLRNQPRTQFDDKYPIVPKFENEPFPETEQFIFTLFNEIFPPIFPNKPDQFTIESEYNVNSITHRLLIEINDELDKPTIKPEQLIQFVVCFKYALKAEFTKIREEELIYEIIPPY</sequence>
<keyword evidence="2" id="KW-1185">Reference proteome</keyword>
<proteinExistence type="predicted"/>